<dbReference type="Pfam" id="PF02608">
    <property type="entry name" value="Bmp"/>
    <property type="match status" value="1"/>
</dbReference>
<dbReference type="GO" id="GO:0005886">
    <property type="term" value="C:plasma membrane"/>
    <property type="evidence" value="ECO:0007669"/>
    <property type="project" value="UniProtKB-SubCell"/>
</dbReference>
<evidence type="ECO:0000313" key="8">
    <source>
        <dbReference type="Proteomes" id="UP000487649"/>
    </source>
</evidence>
<dbReference type="Gene3D" id="3.40.50.2300">
    <property type="match status" value="2"/>
</dbReference>
<evidence type="ECO:0000256" key="3">
    <source>
        <dbReference type="ARBA" id="ARBA00022475"/>
    </source>
</evidence>
<comment type="caution">
    <text evidence="7">The sequence shown here is derived from an EMBL/GenBank/DDBJ whole genome shotgun (WGS) entry which is preliminary data.</text>
</comment>
<reference evidence="7 8" key="1">
    <citation type="journal article" date="2019" name="Nat. Med.">
        <title>A library of human gut bacterial isolates paired with longitudinal multiomics data enables mechanistic microbiome research.</title>
        <authorList>
            <person name="Poyet M."/>
            <person name="Groussin M."/>
            <person name="Gibbons S.M."/>
            <person name="Avila-Pacheco J."/>
            <person name="Jiang X."/>
            <person name="Kearney S.M."/>
            <person name="Perrotta A.R."/>
            <person name="Berdy B."/>
            <person name="Zhao S."/>
            <person name="Lieberman T.D."/>
            <person name="Swanson P.K."/>
            <person name="Smith M."/>
            <person name="Roesemann S."/>
            <person name="Alexander J.E."/>
            <person name="Rich S.A."/>
            <person name="Livny J."/>
            <person name="Vlamakis H."/>
            <person name="Clish C."/>
            <person name="Bullock K."/>
            <person name="Deik A."/>
            <person name="Scott J."/>
            <person name="Pierce K.A."/>
            <person name="Xavier R.J."/>
            <person name="Alm E.J."/>
        </authorList>
    </citation>
    <scope>NUCLEOTIDE SEQUENCE [LARGE SCALE GENOMIC DNA]</scope>
    <source>
        <strain evidence="7 8">BIOML-A198</strain>
    </source>
</reference>
<proteinExistence type="inferred from homology"/>
<dbReference type="SUPFAM" id="SSF53822">
    <property type="entry name" value="Periplasmic binding protein-like I"/>
    <property type="match status" value="1"/>
</dbReference>
<comment type="similarity">
    <text evidence="2">Belongs to the BMP lipoprotein family.</text>
</comment>
<dbReference type="RefSeq" id="WP_006783333.1">
    <property type="nucleotide sequence ID" value="NZ_CABJBH010000016.1"/>
</dbReference>
<dbReference type="PANTHER" id="PTHR34296:SF2">
    <property type="entry name" value="ABC TRANSPORTER GUANOSINE-BINDING PROTEIN NUPN"/>
    <property type="match status" value="1"/>
</dbReference>
<dbReference type="EMBL" id="WMQE01000024">
    <property type="protein sequence ID" value="MTK21875.1"/>
    <property type="molecule type" value="Genomic_DNA"/>
</dbReference>
<dbReference type="CDD" id="cd06354">
    <property type="entry name" value="PBP1_PrnA-like"/>
    <property type="match status" value="1"/>
</dbReference>
<dbReference type="InterPro" id="IPR028082">
    <property type="entry name" value="Peripla_BP_I"/>
</dbReference>
<evidence type="ECO:0000256" key="1">
    <source>
        <dbReference type="ARBA" id="ARBA00004193"/>
    </source>
</evidence>
<sequence>MGLNQKRVAIATFAMSLLLCTGCQPFNQSLGTFQTGEEETSSIKLLQPISIETVSEEQEDQQPMTRQVVEVATKLKVGLVDDPHQDLNRELLQKISKELNREYPEIKFEVETPKENNANSYLNTVNQLIASGAQLILIPNSTYEKELETIINNYPDIVFLTFDYYTKSSNVFGVKFHEESAAFLAGVIAALQTNTNKIAYLGYADDSSVENKYGCGFIAGAKAVRSDIEVTEKYILKSISTVDLKQVVKSLYDDHHDIVFERVGSLQHDVIEVAKQYTQNHRPVWVINSVIDLLEEGRLSNGNSVVLTSVLKNVDVAVSNLLNGWLTQEFTLGNQLILGLENGGVRVTLENEQLEGNTVSIVQDYQEKIISGEIVVSTDLTQ</sequence>
<keyword evidence="6" id="KW-0449">Lipoprotein</keyword>
<keyword evidence="4" id="KW-0732">Signal</keyword>
<keyword evidence="5" id="KW-0472">Membrane</keyword>
<organism evidence="7 8">
    <name type="scientific">Turicibacter sanguinis</name>
    <dbReference type="NCBI Taxonomy" id="154288"/>
    <lineage>
        <taxon>Bacteria</taxon>
        <taxon>Bacillati</taxon>
        <taxon>Bacillota</taxon>
        <taxon>Erysipelotrichia</taxon>
        <taxon>Erysipelotrichales</taxon>
        <taxon>Turicibacteraceae</taxon>
        <taxon>Turicibacter</taxon>
    </lineage>
</organism>
<gene>
    <name evidence="7" type="ORF">GMA92_10655</name>
</gene>
<dbReference type="AlphaFoldDB" id="A0A173SRV7"/>
<dbReference type="Proteomes" id="UP000487649">
    <property type="component" value="Unassembled WGS sequence"/>
</dbReference>
<comment type="subcellular location">
    <subcellularLocation>
        <location evidence="1">Cell membrane</location>
        <topology evidence="1">Lipid-anchor</topology>
    </subcellularLocation>
</comment>
<dbReference type="GeneID" id="60059851"/>
<evidence type="ECO:0000313" key="7">
    <source>
        <dbReference type="EMBL" id="MTK21875.1"/>
    </source>
</evidence>
<dbReference type="OrthoDB" id="9769871at2"/>
<protein>
    <submittedName>
        <fullName evidence="7">BMP family ABC transporter substrate-binding protein</fullName>
    </submittedName>
</protein>
<keyword evidence="3" id="KW-1003">Cell membrane</keyword>
<evidence type="ECO:0000256" key="4">
    <source>
        <dbReference type="ARBA" id="ARBA00022729"/>
    </source>
</evidence>
<name>A0A173SRV7_9FIRM</name>
<dbReference type="InterPro" id="IPR003760">
    <property type="entry name" value="PnrA-like"/>
</dbReference>
<dbReference type="PANTHER" id="PTHR34296">
    <property type="entry name" value="TRANSCRIPTIONAL ACTIVATOR PROTEIN MED"/>
    <property type="match status" value="1"/>
</dbReference>
<accession>A0A173SRV7</accession>
<dbReference type="InterPro" id="IPR050957">
    <property type="entry name" value="BMP_lipoprotein"/>
</dbReference>
<evidence type="ECO:0000256" key="5">
    <source>
        <dbReference type="ARBA" id="ARBA00023136"/>
    </source>
</evidence>
<evidence type="ECO:0000256" key="6">
    <source>
        <dbReference type="ARBA" id="ARBA00023288"/>
    </source>
</evidence>
<evidence type="ECO:0000256" key="2">
    <source>
        <dbReference type="ARBA" id="ARBA00008610"/>
    </source>
</evidence>